<dbReference type="InterPro" id="IPR038714">
    <property type="entry name" value="YfeY-like_sf"/>
</dbReference>
<dbReference type="NCBIfam" id="NF007990">
    <property type="entry name" value="PRK10718.1"/>
    <property type="match status" value="1"/>
</dbReference>
<evidence type="ECO:0000313" key="1">
    <source>
        <dbReference type="EMBL" id="SFN63940.1"/>
    </source>
</evidence>
<sequence>MMNKIFAFKCSKHKYLKHSHLKYKKIMVATSLVGCSLLLTACAGTLRASWPTALSPFNWFGSSLSVSEQGMGKINKQTDMTQSAIEQSLAGKYRLRSGMEMQNGKLVSVVQGMKDGQVKLEFHGLVDGKVNRIDILDDGIKTVWGAKIGIPFSDLYKKAFGECQRSHDLTIQPTVVCTAPQSQHVSYVFTGIWDGPEGLMPSDDVLKNWKVSRIVWKS</sequence>
<dbReference type="STRING" id="53341.SAMN05421579_11332"/>
<dbReference type="Pfam" id="PF06572">
    <property type="entry name" value="DUF1131"/>
    <property type="match status" value="1"/>
</dbReference>
<dbReference type="EMBL" id="FOVO01000013">
    <property type="protein sequence ID" value="SFN63940.1"/>
    <property type="molecule type" value="Genomic_DNA"/>
</dbReference>
<dbReference type="Proteomes" id="UP000199011">
    <property type="component" value="Unassembled WGS sequence"/>
</dbReference>
<keyword evidence="2" id="KW-1185">Reference proteome</keyword>
<proteinExistence type="predicted"/>
<accession>A0A1I5ANJ5</accession>
<name>A0A1I5ANJ5_9GAMM</name>
<organism evidence="1 2">
    <name type="scientific">Xenorhabdus japonica</name>
    <dbReference type="NCBI Taxonomy" id="53341"/>
    <lineage>
        <taxon>Bacteria</taxon>
        <taxon>Pseudomonadati</taxon>
        <taxon>Pseudomonadota</taxon>
        <taxon>Gammaproteobacteria</taxon>
        <taxon>Enterobacterales</taxon>
        <taxon>Morganellaceae</taxon>
        <taxon>Xenorhabdus</taxon>
    </lineage>
</organism>
<evidence type="ECO:0008006" key="3">
    <source>
        <dbReference type="Google" id="ProtNLM"/>
    </source>
</evidence>
<dbReference type="Gene3D" id="2.60.460.10">
    <property type="entry name" value="protein yfey like domain"/>
    <property type="match status" value="1"/>
</dbReference>
<gene>
    <name evidence="1" type="ORF">SAMN05421579_11332</name>
</gene>
<dbReference type="InterPro" id="IPR010938">
    <property type="entry name" value="DUF1131"/>
</dbReference>
<protein>
    <recommendedName>
        <fullName evidence="3">RpoE-regulated lipoprotein</fullName>
    </recommendedName>
</protein>
<reference evidence="2" key="1">
    <citation type="submission" date="2016-10" db="EMBL/GenBank/DDBJ databases">
        <authorList>
            <person name="Varghese N."/>
            <person name="Submissions S."/>
        </authorList>
    </citation>
    <scope>NUCLEOTIDE SEQUENCE [LARGE SCALE GENOMIC DNA]</scope>
    <source>
        <strain evidence="2">DSM 16522</strain>
    </source>
</reference>
<evidence type="ECO:0000313" key="2">
    <source>
        <dbReference type="Proteomes" id="UP000199011"/>
    </source>
</evidence>
<dbReference type="AlphaFoldDB" id="A0A1I5ANJ5"/>